<dbReference type="EMBL" id="BLKY01000001">
    <property type="protein sequence ID" value="GFG83460.1"/>
    <property type="molecule type" value="Genomic_DNA"/>
</dbReference>
<reference evidence="2 5" key="1">
    <citation type="journal article" date="2019" name="Emerg. Microbes Infect.">
        <title>Comprehensive subspecies identification of 175 nontuberculous mycobacteria species based on 7547 genomic profiles.</title>
        <authorList>
            <person name="Matsumoto Y."/>
            <person name="Kinjo T."/>
            <person name="Motooka D."/>
            <person name="Nabeya D."/>
            <person name="Jung N."/>
            <person name="Uechi K."/>
            <person name="Horii T."/>
            <person name="Iida T."/>
            <person name="Fujita J."/>
            <person name="Nakamura S."/>
        </authorList>
    </citation>
    <scope>NUCLEOTIDE SEQUENCE [LARGE SCALE GENOMIC DNA]</scope>
    <source>
        <strain evidence="2 5">JCM 30723</strain>
    </source>
</reference>
<proteinExistence type="predicted"/>
<accession>A0A7I9Y8V8</accession>
<evidence type="ECO:0000313" key="1">
    <source>
        <dbReference type="EMBL" id="GFG83460.1"/>
    </source>
</evidence>
<dbReference type="AlphaFoldDB" id="A0A7I9Y8V8"/>
<evidence type="ECO:0000313" key="2">
    <source>
        <dbReference type="EMBL" id="GFG84992.1"/>
    </source>
</evidence>
<dbReference type="EMBL" id="BLKY01000001">
    <property type="protein sequence ID" value="GFG84992.1"/>
    <property type="molecule type" value="Genomic_DNA"/>
</dbReference>
<reference evidence="2" key="2">
    <citation type="submission" date="2020-02" db="EMBL/GenBank/DDBJ databases">
        <authorList>
            <person name="Matsumoto Y."/>
            <person name="Motooka D."/>
            <person name="Nakamura S."/>
        </authorList>
    </citation>
    <scope>NUCLEOTIDE SEQUENCE</scope>
    <source>
        <strain evidence="2">JCM 30723</strain>
    </source>
</reference>
<protein>
    <submittedName>
        <fullName evidence="2">Uncharacterized protein</fullName>
    </submittedName>
</protein>
<name>A0A7I9Y8V8_MYCAL</name>
<organism evidence="2 5">
    <name type="scientific">Mycolicibacter algericus</name>
    <name type="common">Mycobacterium algericum</name>
    <dbReference type="NCBI Taxonomy" id="1288388"/>
    <lineage>
        <taxon>Bacteria</taxon>
        <taxon>Bacillati</taxon>
        <taxon>Actinomycetota</taxon>
        <taxon>Actinomycetes</taxon>
        <taxon>Mycobacteriales</taxon>
        <taxon>Mycobacteriaceae</taxon>
        <taxon>Mycolicibacter</taxon>
    </lineage>
</organism>
<dbReference type="Proteomes" id="UP000465305">
    <property type="component" value="Unassembled WGS sequence"/>
</dbReference>
<evidence type="ECO:0000313" key="3">
    <source>
        <dbReference type="EMBL" id="GFG85566.1"/>
    </source>
</evidence>
<dbReference type="EMBL" id="BLKY01000001">
    <property type="protein sequence ID" value="GFG85566.1"/>
    <property type="molecule type" value="Genomic_DNA"/>
</dbReference>
<evidence type="ECO:0000313" key="5">
    <source>
        <dbReference type="Proteomes" id="UP000465305"/>
    </source>
</evidence>
<dbReference type="EMBL" id="BLKY01000001">
    <property type="protein sequence ID" value="GFG85770.1"/>
    <property type="molecule type" value="Genomic_DNA"/>
</dbReference>
<sequence length="56" mass="5728">MAIDQIRVTGMAVVTDRGLVFGPIAGPLPALGAHDPLHRATGHIVALAAQPDPHLA</sequence>
<evidence type="ECO:0000313" key="4">
    <source>
        <dbReference type="EMBL" id="GFG85770.1"/>
    </source>
</evidence>
<comment type="caution">
    <text evidence="2">The sequence shown here is derived from an EMBL/GenBank/DDBJ whole genome shotgun (WGS) entry which is preliminary data.</text>
</comment>
<gene>
    <name evidence="1" type="ORF">MALGJ_01360</name>
    <name evidence="2" type="ORF">MALGJ_16680</name>
    <name evidence="3" type="ORF">MALGJ_22420</name>
    <name evidence="4" type="ORF">MALGJ_24460</name>
</gene>